<dbReference type="GO" id="GO:0051287">
    <property type="term" value="F:NAD binding"/>
    <property type="evidence" value="ECO:0007669"/>
    <property type="project" value="TreeGrafter"/>
</dbReference>
<name>A0A922FQ81_CARIL</name>
<dbReference type="GO" id="GO:0046872">
    <property type="term" value="F:metal ion binding"/>
    <property type="evidence" value="ECO:0007669"/>
    <property type="project" value="UniProtKB-KW"/>
</dbReference>
<dbReference type="Pfam" id="PF18290">
    <property type="entry name" value="Nudix_hydro"/>
    <property type="match status" value="1"/>
</dbReference>
<dbReference type="Proteomes" id="UP000811246">
    <property type="component" value="Chromosome 3"/>
</dbReference>
<keyword evidence="3" id="KW-0378">Hydrolase</keyword>
<dbReference type="InterPro" id="IPR040618">
    <property type="entry name" value="Pre-Nudix"/>
</dbReference>
<dbReference type="PROSITE" id="PS51462">
    <property type="entry name" value="NUDIX"/>
    <property type="match status" value="1"/>
</dbReference>
<evidence type="ECO:0000256" key="3">
    <source>
        <dbReference type="ARBA" id="ARBA00022801"/>
    </source>
</evidence>
<dbReference type="InterPro" id="IPR003293">
    <property type="entry name" value="Nudix_hydrolase6-like"/>
</dbReference>
<comment type="caution">
    <text evidence="5">The sequence shown here is derived from an EMBL/GenBank/DDBJ whole genome shotgun (WGS) entry which is preliminary data.</text>
</comment>
<dbReference type="EMBL" id="CM031827">
    <property type="protein sequence ID" value="KAG6724735.1"/>
    <property type="molecule type" value="Genomic_DNA"/>
</dbReference>
<dbReference type="CDD" id="cd04670">
    <property type="entry name" value="NUDIX_ASFGF2_Nudt6"/>
    <property type="match status" value="1"/>
</dbReference>
<proteinExistence type="inferred from homology"/>
<evidence type="ECO:0000256" key="1">
    <source>
        <dbReference type="ARBA" id="ARBA00005582"/>
    </source>
</evidence>
<dbReference type="FunFam" id="3.40.630.30:FF:000016">
    <property type="entry name" value="nudix hydrolase 2"/>
    <property type="match status" value="1"/>
</dbReference>
<dbReference type="FunFam" id="3.90.79.10:FF:000015">
    <property type="entry name" value="Nudix hydrolase 8"/>
    <property type="match status" value="1"/>
</dbReference>
<dbReference type="InterPro" id="IPR020084">
    <property type="entry name" value="NUDIX_hydrolase_CS"/>
</dbReference>
<keyword evidence="2" id="KW-0479">Metal-binding</keyword>
<evidence type="ECO:0000259" key="4">
    <source>
        <dbReference type="PROSITE" id="PS51462"/>
    </source>
</evidence>
<evidence type="ECO:0000313" key="6">
    <source>
        <dbReference type="Proteomes" id="UP000811246"/>
    </source>
</evidence>
<dbReference type="GO" id="GO:0047631">
    <property type="term" value="F:ADP-ribose diphosphatase activity"/>
    <property type="evidence" value="ECO:0007669"/>
    <property type="project" value="TreeGrafter"/>
</dbReference>
<sequence>MSFKFGWVYKLVWYKMQRLRATAIRLYSHHLGKKTLLASSFAVPPLSKRPRLCDRFPALIRNMSTSVSTSGAKEFVVSENTFQQEVLLSSVGDLHGGVVVNVEQPLDSMVFAPMLKASISHWTQQGKRGVWIKLPIQQANLVEAAVKEGFRYHHAEPDYLMLVYWIPEATDMLPANASHRVGIGAFVMNSQREVLVVQEKNGQFKGTGLWKFPTGVVEEGEDICTAAIREVKEETGIETEFVEVLAFRQSHKSFFRKSDLFFVCMLQPHSFDIQKQTSEIEAAQWMPFEDYAAQPFVREHEMFNYVAKISKAKSENDDDVAGFSPLSTTTSTGKKCSLYFSRDLKHLVTRDSKQRQEG</sequence>
<comment type="similarity">
    <text evidence="1">Belongs to the Nudix hydrolase family.</text>
</comment>
<dbReference type="InterPro" id="IPR000086">
    <property type="entry name" value="NUDIX_hydrolase_dom"/>
</dbReference>
<dbReference type="Pfam" id="PF00293">
    <property type="entry name" value="NUDIX"/>
    <property type="match status" value="1"/>
</dbReference>
<dbReference type="AlphaFoldDB" id="A0A922FQ81"/>
<feature type="domain" description="Nudix hydrolase" evidence="4">
    <location>
        <begin position="178"/>
        <end position="310"/>
    </location>
</feature>
<gene>
    <name evidence="5" type="ORF">I3842_03G271000</name>
</gene>
<reference evidence="5" key="1">
    <citation type="submission" date="2021-01" db="EMBL/GenBank/DDBJ databases">
        <authorList>
            <person name="Lovell J.T."/>
            <person name="Bentley N."/>
            <person name="Bhattarai G."/>
            <person name="Jenkins J.W."/>
            <person name="Sreedasyam A."/>
            <person name="Alarcon Y."/>
            <person name="Bock C."/>
            <person name="Boston L."/>
            <person name="Carlson J."/>
            <person name="Cervantes K."/>
            <person name="Clermont K."/>
            <person name="Krom N."/>
            <person name="Kubenka K."/>
            <person name="Mamidi S."/>
            <person name="Mattison C."/>
            <person name="Monteros M."/>
            <person name="Pisani C."/>
            <person name="Plott C."/>
            <person name="Rajasekar S."/>
            <person name="Rhein H.S."/>
            <person name="Rohla C."/>
            <person name="Song M."/>
            <person name="Hilaire R.S."/>
            <person name="Shu S."/>
            <person name="Wells L."/>
            <person name="Wang X."/>
            <person name="Webber J."/>
            <person name="Heerema R.J."/>
            <person name="Klein P."/>
            <person name="Conner P."/>
            <person name="Grauke L."/>
            <person name="Grimwood J."/>
            <person name="Schmutz J."/>
            <person name="Randall J.J."/>
        </authorList>
    </citation>
    <scope>NUCLEOTIDE SEQUENCE</scope>
    <source>
        <tissue evidence="5">Leaf</tissue>
    </source>
</reference>
<dbReference type="GO" id="GO:0035529">
    <property type="term" value="F:NADH pyrophosphatase activity"/>
    <property type="evidence" value="ECO:0007669"/>
    <property type="project" value="TreeGrafter"/>
</dbReference>
<protein>
    <recommendedName>
        <fullName evidence="4">Nudix hydrolase domain-containing protein</fullName>
    </recommendedName>
</protein>
<dbReference type="PANTHER" id="PTHR13994">
    <property type="entry name" value="NUDIX HYDROLASE RELATED"/>
    <property type="match status" value="1"/>
</dbReference>
<dbReference type="PANTHER" id="PTHR13994:SF26">
    <property type="entry name" value="NUDIX HYDROLASE 5-RELATED"/>
    <property type="match status" value="1"/>
</dbReference>
<evidence type="ECO:0000256" key="2">
    <source>
        <dbReference type="ARBA" id="ARBA00022723"/>
    </source>
</evidence>
<accession>A0A922FQ81</accession>
<organism evidence="5 6">
    <name type="scientific">Carya illinoinensis</name>
    <name type="common">Pecan</name>
    <dbReference type="NCBI Taxonomy" id="32201"/>
    <lineage>
        <taxon>Eukaryota</taxon>
        <taxon>Viridiplantae</taxon>
        <taxon>Streptophyta</taxon>
        <taxon>Embryophyta</taxon>
        <taxon>Tracheophyta</taxon>
        <taxon>Spermatophyta</taxon>
        <taxon>Magnoliopsida</taxon>
        <taxon>eudicotyledons</taxon>
        <taxon>Gunneridae</taxon>
        <taxon>Pentapetalae</taxon>
        <taxon>rosids</taxon>
        <taxon>fabids</taxon>
        <taxon>Fagales</taxon>
        <taxon>Juglandaceae</taxon>
        <taxon>Carya</taxon>
    </lineage>
</organism>
<evidence type="ECO:0000313" key="5">
    <source>
        <dbReference type="EMBL" id="KAG6724735.1"/>
    </source>
</evidence>
<dbReference type="PROSITE" id="PS00893">
    <property type="entry name" value="NUDIX_BOX"/>
    <property type="match status" value="1"/>
</dbReference>